<dbReference type="STRING" id="980561.A1359_10845"/>
<dbReference type="InterPro" id="IPR014262">
    <property type="entry name" value="HAF_rpt"/>
</dbReference>
<dbReference type="SUPFAM" id="SSF103515">
    <property type="entry name" value="Autotransporter"/>
    <property type="match status" value="1"/>
</dbReference>
<dbReference type="Pfam" id="PF03797">
    <property type="entry name" value="Autotransporter"/>
    <property type="match status" value="1"/>
</dbReference>
<dbReference type="InterPro" id="IPR036709">
    <property type="entry name" value="Autotransporte_beta_dom_sf"/>
</dbReference>
<evidence type="ECO:0000313" key="3">
    <source>
        <dbReference type="Proteomes" id="UP000078476"/>
    </source>
</evidence>
<dbReference type="InterPro" id="IPR005546">
    <property type="entry name" value="Autotransporte_beta"/>
</dbReference>
<evidence type="ECO:0000313" key="2">
    <source>
        <dbReference type="EMBL" id="OAI14312.1"/>
    </source>
</evidence>
<name>A0A177N8U8_9GAMM</name>
<dbReference type="Proteomes" id="UP000078476">
    <property type="component" value="Unassembled WGS sequence"/>
</dbReference>
<evidence type="ECO:0000259" key="1">
    <source>
        <dbReference type="PROSITE" id="PS51208"/>
    </source>
</evidence>
<feature type="domain" description="Autotransporter" evidence="1">
    <location>
        <begin position="717"/>
        <end position="1000"/>
    </location>
</feature>
<dbReference type="AlphaFoldDB" id="A0A177N8U8"/>
<dbReference type="PROSITE" id="PS51208">
    <property type="entry name" value="AUTOTRANSPORTER"/>
    <property type="match status" value="1"/>
</dbReference>
<dbReference type="Gene3D" id="2.40.128.130">
    <property type="entry name" value="Autotransporter beta-domain"/>
    <property type="match status" value="1"/>
</dbReference>
<reference evidence="2 3" key="1">
    <citation type="submission" date="2016-03" db="EMBL/GenBank/DDBJ databases">
        <authorList>
            <person name="Ploux O."/>
        </authorList>
    </citation>
    <scope>NUCLEOTIDE SEQUENCE [LARGE SCALE GENOMIC DNA]</scope>
    <source>
        <strain evidence="2 3">R-45370</strain>
    </source>
</reference>
<protein>
    <recommendedName>
        <fullName evidence="1">Autotransporter domain-containing protein</fullName>
    </recommendedName>
</protein>
<dbReference type="SMART" id="SM00869">
    <property type="entry name" value="Autotransporter"/>
    <property type="match status" value="1"/>
</dbReference>
<sequence length="1000" mass="105881">MTIEKFTWRVAVPGLLLLMTQSVLAEISYEITNIGLPSDSYYSSHAQAINDLGQVAGYSDANNSQSFGFTWQDGQFTPLQSTLTPEGQIGSGGYVANIDEVGQVVGNYGEEQQHAFIWQNGSLTDLGTFGGSNATALASNASGQVWESYTGDSESVHLLQNGVEIQTLAPGDQVISVNTNGQAIIEQDGDYYLLQIAPGALPTLLPGSFTSGQPTDINNAGQIVGFYSGEGDTALLWDKNGNPIDLNTLSNASSFSLARAFSINNLGQIVGEGYLSETTYGFIATPTGNLKWNASSGAWDNTNNWDSSLGFTPNALLPAVIQGNGSNVEVSGPASDTMVKSLSVGQGTGTAKLDLNAGSLTALNQIDIYGNGTLNLSAPQLAAQSINNQGVINISGSGSHRVMGDVTNTGTFKLTDTSVQYTGNFTNNGAYLSDPSTSQFNNLNVGSSGYLVGGAGDQFIVTGDFNNSSTQNTLWNTANADLIFAGPAGTQHVMGLTGVDRGVTDAGSVDNFAWGSMTLNNGNLLSMVDGNTTPGAALYASRLILPNGLSQLNGISSNYNIYFDPTLAENQYLLGAARSFGSGSGQLLPWSLVPFATDLVNDQSLTPNQQGFGAALAEACTAPTGALVNRCLQLQGLSDAGKKAAIASLTPDQVPGQMAGPIKFSMTRMDAPFSRLASLRSGNGTAPLSFNFNGVQVANLLGRNALGGAAGDDDSLFGESPLGVFLQTRFTFGDQQNTLWDRGFSSESRAVTLGTDYRFTEQLVAGLAFNYTNQSLSYDQSAGYTETNSYMGAVYGSYFLPQDFYIDWVANYGSNEYTFNRQYRYTGFSGQTQANPSGEQYNFALSSGKSFNFQEWGVNPYVRAEFLNMHIGQYQEQGGNGFDTTTAAQSNDSFVTSLGAEFSYTASMNWGVLIPAARVEWEHQYLNDNRAIQMRLTQAGAGLGNFVIQTGAPDRDYVNLGGSLSATLPNGGAGFVRYETRLGQSAISDHIVEGGIRLSF</sequence>
<dbReference type="NCBIfam" id="TIGR02913">
    <property type="entry name" value="HAF_rpt"/>
    <property type="match status" value="2"/>
</dbReference>
<accession>A0A177N8U8</accession>
<proteinExistence type="predicted"/>
<gene>
    <name evidence="2" type="ORF">A1359_10845</name>
</gene>
<comment type="caution">
    <text evidence="2">The sequence shown here is derived from an EMBL/GenBank/DDBJ whole genome shotgun (WGS) entry which is preliminary data.</text>
</comment>
<organism evidence="2 3">
    <name type="scientific">Methylomonas lenta</name>
    <dbReference type="NCBI Taxonomy" id="980561"/>
    <lineage>
        <taxon>Bacteria</taxon>
        <taxon>Pseudomonadati</taxon>
        <taxon>Pseudomonadota</taxon>
        <taxon>Gammaproteobacteria</taxon>
        <taxon>Methylococcales</taxon>
        <taxon>Methylococcaceae</taxon>
        <taxon>Methylomonas</taxon>
    </lineage>
</organism>
<keyword evidence="3" id="KW-1185">Reference proteome</keyword>
<dbReference type="EMBL" id="LUUI01000111">
    <property type="protein sequence ID" value="OAI14312.1"/>
    <property type="molecule type" value="Genomic_DNA"/>
</dbReference>